<dbReference type="Pfam" id="PF08708">
    <property type="entry name" value="PriCT_1"/>
    <property type="match status" value="1"/>
</dbReference>
<dbReference type="RefSeq" id="WP_214479040.1">
    <property type="nucleotide sequence ID" value="NZ_CP071710.1"/>
</dbReference>
<geneLocation type="plasmid" evidence="2 3">
    <name>p_unnamed</name>
</geneLocation>
<gene>
    <name evidence="2" type="ORF">J1899_22340</name>
</gene>
<evidence type="ECO:0000259" key="1">
    <source>
        <dbReference type="SMART" id="SM00942"/>
    </source>
</evidence>
<dbReference type="Proteomes" id="UP000679247">
    <property type="component" value="Plasmid p_unnamed"/>
</dbReference>
<evidence type="ECO:0000313" key="2">
    <source>
        <dbReference type="EMBL" id="QVY63980.1"/>
    </source>
</evidence>
<accession>A0ABX8FIV1</accession>
<dbReference type="InterPro" id="IPR014820">
    <property type="entry name" value="PriCT_1"/>
</dbReference>
<feature type="domain" description="Primase C-terminal 1" evidence="1">
    <location>
        <begin position="278"/>
        <end position="341"/>
    </location>
</feature>
<dbReference type="EMBL" id="CP071710">
    <property type="protein sequence ID" value="QVY63980.1"/>
    <property type="molecule type" value="Genomic_DNA"/>
</dbReference>
<proteinExistence type="predicted"/>
<organism evidence="2 3">
    <name type="scientific">Cytobacillus gottheilii</name>
    <dbReference type="NCBI Taxonomy" id="859144"/>
    <lineage>
        <taxon>Bacteria</taxon>
        <taxon>Bacillati</taxon>
        <taxon>Bacillota</taxon>
        <taxon>Bacilli</taxon>
        <taxon>Bacillales</taxon>
        <taxon>Bacillaceae</taxon>
        <taxon>Cytobacillus</taxon>
    </lineage>
</organism>
<reference evidence="2 3" key="1">
    <citation type="submission" date="2021-03" db="EMBL/GenBank/DDBJ databases">
        <title>The first data on the complete genome of the tetrodotoxin-producing bacterium.</title>
        <authorList>
            <person name="Melnikova D.I."/>
            <person name="Nijland R."/>
            <person name="Magarlamov T.Y."/>
        </authorList>
    </citation>
    <scope>NUCLEOTIDE SEQUENCE [LARGE SCALE GENOMIC DNA]</scope>
    <source>
        <strain evidence="2 3">1839</strain>
        <plasmid evidence="2 3">p_unnamed</plasmid>
    </source>
</reference>
<dbReference type="SMART" id="SM00942">
    <property type="entry name" value="PriCT_1"/>
    <property type="match status" value="1"/>
</dbReference>
<evidence type="ECO:0000313" key="3">
    <source>
        <dbReference type="Proteomes" id="UP000679247"/>
    </source>
</evidence>
<sequence>MCYRKGLSMAQVTEFSVSDVIQFMTQNDLELYKRSGSAASLVQRVEYKNVRTNLKYKKGVVFVSPTKEDLQEGIGYIITSYETLNQQYNDLSHWTPNTFRYGTYYNFKKRIIKGHTKDNLKQINVIGFDIDTKKVDPYEIFLTCDEVGLPRPNIVLETPKGYQGFFVLETPFFIHAKEDYKALRVAERVSENMLNGLKKSLPIDLNCNPFGFFRMPADSNIIFFDDQPVNTNQLISWSISHEKEERKNKFHVIYGGAANAEALDYTSSDWYKALINAVEIGSGHLGAGRNNALYTLALANYASEKPFEEAYDELDQFNSNLKKPLSKREFEKTIKSAYSGRRAGPKRTYVDGLLQLWTDGSATFSGRNGWYKFKKNREDRVRSHYDERESDLVEYLKAHISATNPYFEGSLKTLAEEVGMALSTLKEVLNRSKLIVKKVIGRGRNAVTKYTTKSILFKHLLVLKQARRDLVQLSAFTSPGHKDKLKDKTALINLDREIEAIEAFEDGDIIPGNSPPTIKYIS</sequence>
<protein>
    <submittedName>
        <fullName evidence="2">Primase C-terminal domain-containing protein</fullName>
    </submittedName>
</protein>
<name>A0ABX8FIV1_9BACI</name>
<keyword evidence="2" id="KW-0614">Plasmid</keyword>
<keyword evidence="3" id="KW-1185">Reference proteome</keyword>